<reference evidence="10" key="1">
    <citation type="submission" date="2022-01" db="EMBL/GenBank/DDBJ databases">
        <authorList>
            <person name="King R."/>
        </authorList>
    </citation>
    <scope>NUCLEOTIDE SEQUENCE</scope>
</reference>
<evidence type="ECO:0000256" key="8">
    <source>
        <dbReference type="RuleBase" id="RU000589"/>
    </source>
</evidence>
<dbReference type="GO" id="GO:0045490">
    <property type="term" value="P:pectin catabolic process"/>
    <property type="evidence" value="ECO:0007669"/>
    <property type="project" value="UniProtKB-UniRule"/>
</dbReference>
<feature type="active site" evidence="7">
    <location>
        <position position="241"/>
    </location>
</feature>
<evidence type="ECO:0000256" key="1">
    <source>
        <dbReference type="ARBA" id="ARBA00005184"/>
    </source>
</evidence>
<comment type="catalytic activity">
    <reaction evidence="6 8">
        <text>[(1-&gt;4)-alpha-D-galacturonosyl methyl ester](n) + n H2O = [(1-&gt;4)-alpha-D-galacturonosyl](n) + n methanol + n H(+)</text>
        <dbReference type="Rhea" id="RHEA:22380"/>
        <dbReference type="Rhea" id="RHEA-COMP:14570"/>
        <dbReference type="Rhea" id="RHEA-COMP:14573"/>
        <dbReference type="ChEBI" id="CHEBI:15377"/>
        <dbReference type="ChEBI" id="CHEBI:15378"/>
        <dbReference type="ChEBI" id="CHEBI:17790"/>
        <dbReference type="ChEBI" id="CHEBI:140522"/>
        <dbReference type="ChEBI" id="CHEBI:140523"/>
        <dbReference type="EC" id="3.1.1.11"/>
    </reaction>
</comment>
<protein>
    <recommendedName>
        <fullName evidence="3 8">Pectinesterase</fullName>
        <ecNumber evidence="3 8">3.1.1.11</ecNumber>
    </recommendedName>
</protein>
<keyword evidence="11" id="KW-1185">Reference proteome</keyword>
<feature type="signal peptide" evidence="8">
    <location>
        <begin position="1"/>
        <end position="18"/>
    </location>
</feature>
<dbReference type="Pfam" id="PF01095">
    <property type="entry name" value="Pectinesterase"/>
    <property type="match status" value="1"/>
</dbReference>
<dbReference type="Proteomes" id="UP001152799">
    <property type="component" value="Chromosome 8"/>
</dbReference>
<dbReference type="PANTHER" id="PTHR31321">
    <property type="entry name" value="ACYL-COA THIOESTER HYDROLASE YBHC-RELATED"/>
    <property type="match status" value="1"/>
</dbReference>
<dbReference type="InterPro" id="IPR000070">
    <property type="entry name" value="Pectinesterase_cat"/>
</dbReference>
<dbReference type="EC" id="3.1.1.11" evidence="3 8"/>
<feature type="chain" id="PRO_5040529421" description="Pectinesterase" evidence="8">
    <location>
        <begin position="19"/>
        <end position="382"/>
    </location>
</feature>
<dbReference type="GO" id="GO:0042545">
    <property type="term" value="P:cell wall modification"/>
    <property type="evidence" value="ECO:0007669"/>
    <property type="project" value="UniProtKB-UniRule"/>
</dbReference>
<evidence type="ECO:0000256" key="6">
    <source>
        <dbReference type="ARBA" id="ARBA00047928"/>
    </source>
</evidence>
<sequence length="382" mass="41230">MKTTIAFIALLIVSSSRADQTYPGTSTRPILNSAEASDYTKTSYLQGWLPETISTTAADFTVGGSGGFSTIQEAVNAAINTKSSNRQYIKINTGKYSQVVYIPNTDVPLTIYGTSDVVISLSVSALLTGTEYQTLVGGLFAPGDPAYETYVKCAIRTAIGTTCSSVFWVKAANVELINLTIENSSKNVGTDQAVALNINADKVQVSNSRLLGHQDTLYAGSGKSKTLRNYFFNTYVEGDVDFVFGHASAVFEQCTFHVKDDRRNYSGIVFAPSTNPNNQYGYLVVGGTITGDGSWFRSQNVYLARSWDAGVKSEANYIAGTSPNGQLVIRDTKIDAVVINLAPYNKAATSGRKFAGNNNTNRNLSDNNFNRFWEFNNSGSGA</sequence>
<dbReference type="AlphaFoldDB" id="A0A9N9MWY1"/>
<evidence type="ECO:0000256" key="5">
    <source>
        <dbReference type="ARBA" id="ARBA00023085"/>
    </source>
</evidence>
<dbReference type="InterPro" id="IPR033131">
    <property type="entry name" value="Pectinesterase_Asp_AS"/>
</dbReference>
<dbReference type="PROSITE" id="PS00503">
    <property type="entry name" value="PECTINESTERASE_2"/>
    <property type="match status" value="1"/>
</dbReference>
<gene>
    <name evidence="10" type="ORF">CEUTPL_LOCUS12583</name>
</gene>
<evidence type="ECO:0000313" key="11">
    <source>
        <dbReference type="Proteomes" id="UP001152799"/>
    </source>
</evidence>
<comment type="pathway">
    <text evidence="1 8">Glycan metabolism; pectin degradation; 2-dehydro-3-deoxy-D-gluconate from pectin: step 1/5.</text>
</comment>
<dbReference type="SUPFAM" id="SSF51126">
    <property type="entry name" value="Pectin lyase-like"/>
    <property type="match status" value="1"/>
</dbReference>
<evidence type="ECO:0000256" key="2">
    <source>
        <dbReference type="ARBA" id="ARBA00008891"/>
    </source>
</evidence>
<evidence type="ECO:0000256" key="4">
    <source>
        <dbReference type="ARBA" id="ARBA00022801"/>
    </source>
</evidence>
<evidence type="ECO:0000256" key="3">
    <source>
        <dbReference type="ARBA" id="ARBA00013229"/>
    </source>
</evidence>
<dbReference type="InterPro" id="IPR011050">
    <property type="entry name" value="Pectin_lyase_fold/virulence"/>
</dbReference>
<dbReference type="GO" id="GO:0030599">
    <property type="term" value="F:pectinesterase activity"/>
    <property type="evidence" value="ECO:0007669"/>
    <property type="project" value="UniProtKB-UniRule"/>
</dbReference>
<accession>A0A9N9MWY1</accession>
<dbReference type="PANTHER" id="PTHR31321:SF57">
    <property type="entry name" value="PECTINESTERASE 53-RELATED"/>
    <property type="match status" value="1"/>
</dbReference>
<dbReference type="EMBL" id="OU892284">
    <property type="protein sequence ID" value="CAG9772162.1"/>
    <property type="molecule type" value="Genomic_DNA"/>
</dbReference>
<evidence type="ECO:0000313" key="10">
    <source>
        <dbReference type="EMBL" id="CAG9772162.1"/>
    </source>
</evidence>
<keyword evidence="8" id="KW-0732">Signal</keyword>
<feature type="domain" description="Pectinesterase catalytic" evidence="9">
    <location>
        <begin position="143"/>
        <end position="308"/>
    </location>
</feature>
<dbReference type="OrthoDB" id="2019149at2759"/>
<organism evidence="10 11">
    <name type="scientific">Ceutorhynchus assimilis</name>
    <name type="common">cabbage seed weevil</name>
    <dbReference type="NCBI Taxonomy" id="467358"/>
    <lineage>
        <taxon>Eukaryota</taxon>
        <taxon>Metazoa</taxon>
        <taxon>Ecdysozoa</taxon>
        <taxon>Arthropoda</taxon>
        <taxon>Hexapoda</taxon>
        <taxon>Insecta</taxon>
        <taxon>Pterygota</taxon>
        <taxon>Neoptera</taxon>
        <taxon>Endopterygota</taxon>
        <taxon>Coleoptera</taxon>
        <taxon>Polyphaga</taxon>
        <taxon>Cucujiformia</taxon>
        <taxon>Curculionidae</taxon>
        <taxon>Ceutorhynchinae</taxon>
        <taxon>Ceutorhynchus</taxon>
    </lineage>
</organism>
<evidence type="ECO:0000259" key="9">
    <source>
        <dbReference type="Pfam" id="PF01095"/>
    </source>
</evidence>
<name>A0A9N9MWY1_9CUCU</name>
<evidence type="ECO:0000256" key="7">
    <source>
        <dbReference type="PROSITE-ProRule" id="PRU10040"/>
    </source>
</evidence>
<keyword evidence="5 8" id="KW-0063">Aspartyl esterase</keyword>
<comment type="similarity">
    <text evidence="2">Belongs to the pectinesterase family.</text>
</comment>
<dbReference type="Gene3D" id="2.160.20.10">
    <property type="entry name" value="Single-stranded right-handed beta-helix, Pectin lyase-like"/>
    <property type="match status" value="1"/>
</dbReference>
<proteinExistence type="inferred from homology"/>
<keyword evidence="4 8" id="KW-0378">Hydrolase</keyword>
<dbReference type="InterPro" id="IPR012334">
    <property type="entry name" value="Pectin_lyas_fold"/>
</dbReference>